<dbReference type="InterPro" id="IPR051924">
    <property type="entry name" value="GST_Kappa/NadH"/>
</dbReference>
<dbReference type="PIRSF" id="PIRSF006386">
    <property type="entry name" value="HCCAis_GSTk"/>
    <property type="match status" value="1"/>
</dbReference>
<dbReference type="PANTHER" id="PTHR42943:SF2">
    <property type="entry name" value="GLUTATHIONE S-TRANSFERASE KAPPA 1"/>
    <property type="match status" value="1"/>
</dbReference>
<dbReference type="InterPro" id="IPR044087">
    <property type="entry name" value="NahD-like"/>
</dbReference>
<dbReference type="SUPFAM" id="SSF52833">
    <property type="entry name" value="Thioredoxin-like"/>
    <property type="match status" value="1"/>
</dbReference>
<dbReference type="EMBL" id="BBYR01000029">
    <property type="protein sequence ID" value="GAP35837.1"/>
    <property type="molecule type" value="Genomic_DNA"/>
</dbReference>
<dbReference type="STRING" id="1547922.ISF6_1610"/>
<sequence length="214" mass="23599">MLDIDFYFDPVSPYACLAFEHLPQALEGLSYAVRYRPVLFAGMLAHWGQKGPAEIEPKRAWTFRQVGWLAHRLGLRLDTPPQHPFNPLALLRLLTACAPAGETPGRNACEQVLRHVWHGGADPNDPARLQALAERLQPRRDPASDEVKQALRGATDAAIARGVFGVPTLAVGDRLFWGLDGLEMLVAWQRGDAFLGGPGWDEAGALRPGVQRQR</sequence>
<evidence type="ECO:0000313" key="5">
    <source>
        <dbReference type="Proteomes" id="UP000037660"/>
    </source>
</evidence>
<dbReference type="Gene3D" id="3.40.30.10">
    <property type="entry name" value="Glutaredoxin"/>
    <property type="match status" value="1"/>
</dbReference>
<dbReference type="InterPro" id="IPR036249">
    <property type="entry name" value="Thioredoxin-like_sf"/>
</dbReference>
<dbReference type="Proteomes" id="UP000037660">
    <property type="component" value="Unassembled WGS sequence"/>
</dbReference>
<evidence type="ECO:0000256" key="1">
    <source>
        <dbReference type="PIRNR" id="PIRNR006386"/>
    </source>
</evidence>
<feature type="active site" description="Nucleophile" evidence="2">
    <location>
        <position position="12"/>
    </location>
</feature>
<comment type="catalytic activity">
    <reaction evidence="1">
        <text>2-hydroxychromene-2-carboxylate = (3E)-4-(2-hydroxyphenyl)-2-oxobut-3-enoate</text>
        <dbReference type="Rhea" id="RHEA:27401"/>
        <dbReference type="ChEBI" id="CHEBI:59350"/>
        <dbReference type="ChEBI" id="CHEBI:59353"/>
        <dbReference type="EC" id="5.99.1.4"/>
    </reaction>
</comment>
<feature type="domain" description="DSBA-like thioredoxin" evidence="3">
    <location>
        <begin position="4"/>
        <end position="185"/>
    </location>
</feature>
<dbReference type="GO" id="GO:0006749">
    <property type="term" value="P:glutathione metabolic process"/>
    <property type="evidence" value="ECO:0007669"/>
    <property type="project" value="TreeGrafter"/>
</dbReference>
<accession>A0A0K8NZK7</accession>
<dbReference type="OrthoDB" id="8560325at2"/>
<dbReference type="Pfam" id="PF01323">
    <property type="entry name" value="DSBA"/>
    <property type="match status" value="1"/>
</dbReference>
<dbReference type="GO" id="GO:0004602">
    <property type="term" value="F:glutathione peroxidase activity"/>
    <property type="evidence" value="ECO:0007669"/>
    <property type="project" value="TreeGrafter"/>
</dbReference>
<name>A0A0K8NZK7_PISS1</name>
<dbReference type="EC" id="5.99.1.4" evidence="1"/>
<dbReference type="GO" id="GO:0004364">
    <property type="term" value="F:glutathione transferase activity"/>
    <property type="evidence" value="ECO:0007669"/>
    <property type="project" value="TreeGrafter"/>
</dbReference>
<dbReference type="InterPro" id="IPR014440">
    <property type="entry name" value="HCCAis_GSTk"/>
</dbReference>
<reference evidence="4 5" key="2">
    <citation type="journal article" date="2016" name="Science">
        <title>A bacterium that degrades and assimilates poly(ethylene terephthalate).</title>
        <authorList>
            <person name="Yoshida S."/>
            <person name="Hiraga K."/>
            <person name="Takehana T."/>
            <person name="Taniguchi I."/>
            <person name="Yamaji H."/>
            <person name="Maeda Y."/>
            <person name="Toyohara K."/>
            <person name="Miyamoto K."/>
            <person name="Kimura Y."/>
            <person name="Oda K."/>
        </authorList>
    </citation>
    <scope>NUCLEOTIDE SEQUENCE [LARGE SCALE GENOMIC DNA]</scope>
    <source>
        <strain evidence="5">NBRC 110686 / TISTR 2288 / 201-F6</strain>
    </source>
</reference>
<dbReference type="InterPro" id="IPR001853">
    <property type="entry name" value="DSBA-like_thioredoxin_dom"/>
</dbReference>
<evidence type="ECO:0000259" key="3">
    <source>
        <dbReference type="Pfam" id="PF01323"/>
    </source>
</evidence>
<comment type="similarity">
    <text evidence="1">Belongs to the GST superfamily. NadH family.</text>
</comment>
<dbReference type="RefSeq" id="WP_054019872.1">
    <property type="nucleotide sequence ID" value="NZ_BBYR01000029.1"/>
</dbReference>
<organism evidence="4 5">
    <name type="scientific">Piscinibacter sakaiensis</name>
    <name type="common">Ideonella sakaiensis</name>
    <dbReference type="NCBI Taxonomy" id="1547922"/>
    <lineage>
        <taxon>Bacteria</taxon>
        <taxon>Pseudomonadati</taxon>
        <taxon>Pseudomonadota</taxon>
        <taxon>Betaproteobacteria</taxon>
        <taxon>Burkholderiales</taxon>
        <taxon>Sphaerotilaceae</taxon>
        <taxon>Piscinibacter</taxon>
    </lineage>
</organism>
<proteinExistence type="inferred from homology"/>
<dbReference type="GO" id="GO:0018845">
    <property type="term" value="F:2-hydroxychromene-2-carboxylate isomerase activity"/>
    <property type="evidence" value="ECO:0007669"/>
    <property type="project" value="UniProtKB-UniRule"/>
</dbReference>
<evidence type="ECO:0000256" key="2">
    <source>
        <dbReference type="PIRSR" id="PIRSR006386-1"/>
    </source>
</evidence>
<dbReference type="PANTHER" id="PTHR42943">
    <property type="entry name" value="GLUTATHIONE S-TRANSFERASE KAPPA"/>
    <property type="match status" value="1"/>
</dbReference>
<dbReference type="CDD" id="cd03022">
    <property type="entry name" value="DsbA_HCCA_Iso"/>
    <property type="match status" value="1"/>
</dbReference>
<gene>
    <name evidence="4" type="ORF">ISF6_1610</name>
</gene>
<protein>
    <recommendedName>
        <fullName evidence="1">2-hydroxychromene-2-carboxylate isomerase</fullName>
        <ecNumber evidence="1">5.99.1.4</ecNumber>
    </recommendedName>
</protein>
<comment type="caution">
    <text evidence="4">The sequence shown here is derived from an EMBL/GenBank/DDBJ whole genome shotgun (WGS) entry which is preliminary data.</text>
</comment>
<dbReference type="AlphaFoldDB" id="A0A0K8NZK7"/>
<evidence type="ECO:0000313" key="4">
    <source>
        <dbReference type="EMBL" id="GAP35837.1"/>
    </source>
</evidence>
<dbReference type="GO" id="GO:1901170">
    <property type="term" value="P:naphthalene catabolic process"/>
    <property type="evidence" value="ECO:0007669"/>
    <property type="project" value="InterPro"/>
</dbReference>
<keyword evidence="1 4" id="KW-0413">Isomerase</keyword>
<keyword evidence="5" id="KW-1185">Reference proteome</keyword>
<reference evidence="5" key="1">
    <citation type="submission" date="2015-07" db="EMBL/GenBank/DDBJ databases">
        <title>Discovery of a poly(ethylene terephthalate assimilation.</title>
        <authorList>
            <person name="Yoshida S."/>
            <person name="Hiraga K."/>
            <person name="Takehana T."/>
            <person name="Taniguchi I."/>
            <person name="Yamaji H."/>
            <person name="Maeda Y."/>
            <person name="Toyohara K."/>
            <person name="Miyamoto K."/>
            <person name="Kimura Y."/>
            <person name="Oda K."/>
        </authorList>
    </citation>
    <scope>NUCLEOTIDE SEQUENCE [LARGE SCALE GENOMIC DNA]</scope>
    <source>
        <strain evidence="5">NBRC 110686 / TISTR 2288 / 201-F6</strain>
    </source>
</reference>